<dbReference type="Proteomes" id="UP000798602">
    <property type="component" value="Unassembled WGS sequence"/>
</dbReference>
<dbReference type="InterPro" id="IPR000653">
    <property type="entry name" value="DegT/StrS_aminotransferase"/>
</dbReference>
<keyword evidence="1" id="KW-0663">Pyridoxal phosphate</keyword>
<keyword evidence="2" id="KW-0808">Transferase</keyword>
<dbReference type="InterPro" id="IPR015422">
    <property type="entry name" value="PyrdxlP-dep_Trfase_small"/>
</dbReference>
<protein>
    <submittedName>
        <fullName evidence="2">Aminotransferase class I/II-fold pyridoxal phosphate-dependent enzyme</fullName>
    </submittedName>
</protein>
<evidence type="ECO:0000313" key="2">
    <source>
        <dbReference type="EMBL" id="NBL63655.1"/>
    </source>
</evidence>
<reference evidence="3" key="1">
    <citation type="submission" date="2020-01" db="EMBL/GenBank/DDBJ databases">
        <title>Sphingomonas sp. strain CSW-10.</title>
        <authorList>
            <person name="Chen W.-M."/>
        </authorList>
    </citation>
    <scope>NUCLEOTIDE SEQUENCE [LARGE SCALE GENOMIC DNA]</scope>
    <source>
        <strain evidence="3">NST-5</strain>
    </source>
</reference>
<evidence type="ECO:0000256" key="1">
    <source>
        <dbReference type="RuleBase" id="RU004508"/>
    </source>
</evidence>
<dbReference type="EMBL" id="JAABLM010000001">
    <property type="protein sequence ID" value="NBL63655.1"/>
    <property type="molecule type" value="Genomic_DNA"/>
</dbReference>
<dbReference type="Gene3D" id="3.40.640.10">
    <property type="entry name" value="Type I PLP-dependent aspartate aminotransferase-like (Major domain)"/>
    <property type="match status" value="1"/>
</dbReference>
<dbReference type="PIRSF" id="PIRSF000390">
    <property type="entry name" value="PLP_StrS"/>
    <property type="match status" value="1"/>
</dbReference>
<comment type="similarity">
    <text evidence="1">Belongs to the DegT/DnrJ/EryC1 family.</text>
</comment>
<sequence>MKKIQMVDLKGQYEDIKETVNASIQEVLDTNTYINGPEVHQFQKNLEEYLGVKHVIPCANGTDALQIAMMALGLKPGDEVITADFTFAATVEVIALLQLTPVLVDVEPDTFNISIEAIKKAITPKTKAIVPVHLFGQAANMEAIMQIAEENNLFVIEDNAQAIGANYRYFDGKKRKVGAIGHVASTSFFPSKNLGCYGDGGAIFTNNDDLAHTLRGIVNHGMYVRYHHDVVGVNSRLDSIQAAVLNAKLPKLDQYNQARQVAAQKYSQAFANHKNIMTPYISGQPDSHVFHQYTLRIVDANRDGLMQHLLDKGIPCAIYYPIPLHRQKAYLDSRYNENDFTVTNQLVNEVLSLPMHTELDDEQISFITSAILEYLQ</sequence>
<dbReference type="PANTHER" id="PTHR30244">
    <property type="entry name" value="TRANSAMINASE"/>
    <property type="match status" value="1"/>
</dbReference>
<dbReference type="InterPro" id="IPR015424">
    <property type="entry name" value="PyrdxlP-dep_Trfase"/>
</dbReference>
<proteinExistence type="inferred from homology"/>
<dbReference type="RefSeq" id="WP_166535493.1">
    <property type="nucleotide sequence ID" value="NZ_JAABLM010000001.1"/>
</dbReference>
<dbReference type="SUPFAM" id="SSF53383">
    <property type="entry name" value="PLP-dependent transferases"/>
    <property type="match status" value="1"/>
</dbReference>
<dbReference type="Gene3D" id="3.90.1150.10">
    <property type="entry name" value="Aspartate Aminotransferase, domain 1"/>
    <property type="match status" value="1"/>
</dbReference>
<organism evidence="2 3">
    <name type="scientific">Flavobacterium ichthyis</name>
    <dbReference type="NCBI Taxonomy" id="2698827"/>
    <lineage>
        <taxon>Bacteria</taxon>
        <taxon>Pseudomonadati</taxon>
        <taxon>Bacteroidota</taxon>
        <taxon>Flavobacteriia</taxon>
        <taxon>Flavobacteriales</taxon>
        <taxon>Flavobacteriaceae</taxon>
        <taxon>Flavobacterium</taxon>
    </lineage>
</organism>
<keyword evidence="2" id="KW-0032">Aminotransferase</keyword>
<accession>A0ABW9Z498</accession>
<dbReference type="PANTHER" id="PTHR30244:SF42">
    <property type="entry name" value="UDP-2-ACETAMIDO-2-DEOXY-3-OXO-D-GLUCURONATE AMINOTRANSFERASE"/>
    <property type="match status" value="1"/>
</dbReference>
<comment type="caution">
    <text evidence="2">The sequence shown here is derived from an EMBL/GenBank/DDBJ whole genome shotgun (WGS) entry which is preliminary data.</text>
</comment>
<dbReference type="Pfam" id="PF01041">
    <property type="entry name" value="DegT_DnrJ_EryC1"/>
    <property type="match status" value="1"/>
</dbReference>
<dbReference type="CDD" id="cd00616">
    <property type="entry name" value="AHBA_syn"/>
    <property type="match status" value="1"/>
</dbReference>
<dbReference type="InterPro" id="IPR015421">
    <property type="entry name" value="PyrdxlP-dep_Trfase_major"/>
</dbReference>
<gene>
    <name evidence="2" type="ORF">GV828_00405</name>
</gene>
<dbReference type="GO" id="GO:0008483">
    <property type="term" value="F:transaminase activity"/>
    <property type="evidence" value="ECO:0007669"/>
    <property type="project" value="UniProtKB-KW"/>
</dbReference>
<keyword evidence="3" id="KW-1185">Reference proteome</keyword>
<evidence type="ECO:0000313" key="3">
    <source>
        <dbReference type="Proteomes" id="UP000798602"/>
    </source>
</evidence>
<name>A0ABW9Z498_9FLAO</name>